<evidence type="ECO:0000256" key="1">
    <source>
        <dbReference type="SAM" id="MobiDB-lite"/>
    </source>
</evidence>
<evidence type="ECO:0000313" key="3">
    <source>
        <dbReference type="Proteomes" id="UP001217089"/>
    </source>
</evidence>
<accession>A0ABQ9FAL2</accession>
<feature type="region of interest" description="Disordered" evidence="1">
    <location>
        <begin position="1"/>
        <end position="30"/>
    </location>
</feature>
<dbReference type="Proteomes" id="UP001217089">
    <property type="component" value="Unassembled WGS sequence"/>
</dbReference>
<gene>
    <name evidence="2" type="ORF">KUTeg_008936</name>
</gene>
<name>A0ABQ9FAL2_TEGGR</name>
<dbReference type="EMBL" id="JARBDR010000342">
    <property type="protein sequence ID" value="KAJ8314375.1"/>
    <property type="molecule type" value="Genomic_DNA"/>
</dbReference>
<reference evidence="2 3" key="1">
    <citation type="submission" date="2022-12" db="EMBL/GenBank/DDBJ databases">
        <title>Chromosome-level genome of Tegillarca granosa.</title>
        <authorList>
            <person name="Kim J."/>
        </authorList>
    </citation>
    <scope>NUCLEOTIDE SEQUENCE [LARGE SCALE GENOMIC DNA]</scope>
    <source>
        <strain evidence="2">Teg-2019</strain>
        <tissue evidence="2">Adductor muscle</tissue>
    </source>
</reference>
<protein>
    <submittedName>
        <fullName evidence="2">Uncharacterized protein</fullName>
    </submittedName>
</protein>
<keyword evidence="3" id="KW-1185">Reference proteome</keyword>
<organism evidence="2 3">
    <name type="scientific">Tegillarca granosa</name>
    <name type="common">Malaysian cockle</name>
    <name type="synonym">Anadara granosa</name>
    <dbReference type="NCBI Taxonomy" id="220873"/>
    <lineage>
        <taxon>Eukaryota</taxon>
        <taxon>Metazoa</taxon>
        <taxon>Spiralia</taxon>
        <taxon>Lophotrochozoa</taxon>
        <taxon>Mollusca</taxon>
        <taxon>Bivalvia</taxon>
        <taxon>Autobranchia</taxon>
        <taxon>Pteriomorphia</taxon>
        <taxon>Arcoida</taxon>
        <taxon>Arcoidea</taxon>
        <taxon>Arcidae</taxon>
        <taxon>Tegillarca</taxon>
    </lineage>
</organism>
<sequence length="86" mass="9759">MKPSVNPENDHVTSRSTNQSQEHGFPVEKKMSLAQSLSKPYITGDLYGKQESRHFMAASDDGELEDMYLEEIIHTGDKMYSLSNSY</sequence>
<comment type="caution">
    <text evidence="2">The sequence shown here is derived from an EMBL/GenBank/DDBJ whole genome shotgun (WGS) entry which is preliminary data.</text>
</comment>
<evidence type="ECO:0000313" key="2">
    <source>
        <dbReference type="EMBL" id="KAJ8314375.1"/>
    </source>
</evidence>
<proteinExistence type="predicted"/>